<evidence type="ECO:0000313" key="10">
    <source>
        <dbReference type="Proteomes" id="UP000003612"/>
    </source>
</evidence>
<dbReference type="SUPFAM" id="SSF161098">
    <property type="entry name" value="MetI-like"/>
    <property type="match status" value="1"/>
</dbReference>
<accession>A0ABN0CDZ5</accession>
<dbReference type="Proteomes" id="UP000003612">
    <property type="component" value="Unassembled WGS sequence"/>
</dbReference>
<evidence type="ECO:0000256" key="2">
    <source>
        <dbReference type="ARBA" id="ARBA00022448"/>
    </source>
</evidence>
<evidence type="ECO:0000256" key="7">
    <source>
        <dbReference type="RuleBase" id="RU363032"/>
    </source>
</evidence>
<dbReference type="Pfam" id="PF00528">
    <property type="entry name" value="BPD_transp_1"/>
    <property type="match status" value="1"/>
</dbReference>
<feature type="transmembrane region" description="Helical" evidence="7">
    <location>
        <begin position="128"/>
        <end position="149"/>
    </location>
</feature>
<sequence length="334" mass="36527">MPAAIHPISASGQLCFHESGMFRQDSLIMLKFIIKRICASIPTMLVLITVSFFLMRLAPGSPFTGERNLPPAVMANIEAKYHLNDPMYLQYFHYLKQLAQGDLGPSFKYKDFSVNELLAQSLPVSAELGFYAFLIAAIFGMFIGIIAALKQNSWLDYALMSGAMTGIVVPSFVMAPVLVLVFAVRLQWLPAGGWNDGALMNLILPVVTLSIGYVSSIARITRGAMIEVLNSPFIRTARAKGLPMSRIILRHALRPAMLPIVSFLGPAFVGIITGSIVIENVFGIPGVGQLFVNGALNRDYGMILGLTILVGIMTILFNAILDILYAIIDPKIRY</sequence>
<dbReference type="EMBL" id="ACRG01000001">
    <property type="protein sequence ID" value="EFV81676.1"/>
    <property type="molecule type" value="Genomic_DNA"/>
</dbReference>
<dbReference type="PANTHER" id="PTHR43163:SF6">
    <property type="entry name" value="DIPEPTIDE TRANSPORT SYSTEM PERMEASE PROTEIN DPPB-RELATED"/>
    <property type="match status" value="1"/>
</dbReference>
<dbReference type="PROSITE" id="PS50928">
    <property type="entry name" value="ABC_TM1"/>
    <property type="match status" value="1"/>
</dbReference>
<proteinExistence type="inferred from homology"/>
<keyword evidence="10" id="KW-1185">Reference proteome</keyword>
<keyword evidence="5 7" id="KW-1133">Transmembrane helix</keyword>
<dbReference type="Pfam" id="PF19300">
    <property type="entry name" value="BPD_transp_1_N"/>
    <property type="match status" value="1"/>
</dbReference>
<evidence type="ECO:0000256" key="4">
    <source>
        <dbReference type="ARBA" id="ARBA00022692"/>
    </source>
</evidence>
<keyword evidence="3" id="KW-1003">Cell membrane</keyword>
<feature type="transmembrane region" description="Helical" evidence="7">
    <location>
        <begin position="37"/>
        <end position="58"/>
    </location>
</feature>
<dbReference type="InterPro" id="IPR000515">
    <property type="entry name" value="MetI-like"/>
</dbReference>
<dbReference type="Gene3D" id="1.10.3720.10">
    <property type="entry name" value="MetI-like"/>
    <property type="match status" value="1"/>
</dbReference>
<keyword evidence="4 7" id="KW-0812">Transmembrane</keyword>
<protein>
    <submittedName>
        <fullName evidence="9">Alkaline phosphatase</fullName>
    </submittedName>
</protein>
<evidence type="ECO:0000256" key="3">
    <source>
        <dbReference type="ARBA" id="ARBA00022475"/>
    </source>
</evidence>
<comment type="similarity">
    <text evidence="7">Belongs to the binding-protein-dependent transport system permease family.</text>
</comment>
<dbReference type="InterPro" id="IPR035906">
    <property type="entry name" value="MetI-like_sf"/>
</dbReference>
<dbReference type="NCBIfam" id="NF007008">
    <property type="entry name" value="PRK09471.1"/>
    <property type="match status" value="1"/>
</dbReference>
<dbReference type="PANTHER" id="PTHR43163">
    <property type="entry name" value="DIPEPTIDE TRANSPORT SYSTEM PERMEASE PROTEIN DPPB-RELATED"/>
    <property type="match status" value="1"/>
</dbReference>
<feature type="transmembrane region" description="Helical" evidence="7">
    <location>
        <begin position="198"/>
        <end position="218"/>
    </location>
</feature>
<comment type="caution">
    <text evidence="9">The sequence shown here is derived from an EMBL/GenBank/DDBJ whole genome shotgun (WGS) entry which is preliminary data.</text>
</comment>
<evidence type="ECO:0000256" key="1">
    <source>
        <dbReference type="ARBA" id="ARBA00004651"/>
    </source>
</evidence>
<evidence type="ECO:0000256" key="6">
    <source>
        <dbReference type="ARBA" id="ARBA00023136"/>
    </source>
</evidence>
<keyword evidence="6 7" id="KW-0472">Membrane</keyword>
<feature type="transmembrane region" description="Helical" evidence="7">
    <location>
        <begin position="161"/>
        <end position="186"/>
    </location>
</feature>
<comment type="subcellular location">
    <subcellularLocation>
        <location evidence="1 7">Cell membrane</location>
        <topology evidence="1 7">Multi-pass membrane protein</topology>
    </subcellularLocation>
</comment>
<keyword evidence="2 7" id="KW-0813">Transport</keyword>
<gene>
    <name evidence="9" type="ORF">HMPREF0604_00255</name>
</gene>
<feature type="transmembrane region" description="Helical" evidence="7">
    <location>
        <begin position="256"/>
        <end position="282"/>
    </location>
</feature>
<evidence type="ECO:0000259" key="8">
    <source>
        <dbReference type="PROSITE" id="PS50928"/>
    </source>
</evidence>
<name>A0ABN0CDZ5_NEIMU</name>
<feature type="domain" description="ABC transmembrane type-1" evidence="8">
    <location>
        <begin position="122"/>
        <end position="321"/>
    </location>
</feature>
<evidence type="ECO:0000313" key="9">
    <source>
        <dbReference type="EMBL" id="EFV81676.1"/>
    </source>
</evidence>
<evidence type="ECO:0000256" key="5">
    <source>
        <dbReference type="ARBA" id="ARBA00022989"/>
    </source>
</evidence>
<dbReference type="CDD" id="cd06261">
    <property type="entry name" value="TM_PBP2"/>
    <property type="match status" value="1"/>
</dbReference>
<organism evidence="9 10">
    <name type="scientific">Neisseria mucosa C102</name>
    <dbReference type="NCBI Taxonomy" id="435832"/>
    <lineage>
        <taxon>Bacteria</taxon>
        <taxon>Pseudomonadati</taxon>
        <taxon>Pseudomonadota</taxon>
        <taxon>Betaproteobacteria</taxon>
        <taxon>Neisseriales</taxon>
        <taxon>Neisseriaceae</taxon>
        <taxon>Neisseria</taxon>
    </lineage>
</organism>
<feature type="transmembrane region" description="Helical" evidence="7">
    <location>
        <begin position="302"/>
        <end position="328"/>
    </location>
</feature>
<dbReference type="InterPro" id="IPR045621">
    <property type="entry name" value="BPD_transp_1_N"/>
</dbReference>
<reference evidence="9 10" key="1">
    <citation type="submission" date="2010-12" db="EMBL/GenBank/DDBJ databases">
        <title>The Genome Sequence of Neisseria mucosa strain C102.</title>
        <authorList>
            <consortium name="The Broad Institute Genome Sequencing Platform"/>
            <person name="Earl A."/>
            <person name="Ward D."/>
            <person name="Feldgarden M."/>
            <person name="Gevers D."/>
            <person name="Sibley C.D."/>
            <person name="Field T.R."/>
            <person name="Grinwis M."/>
            <person name="Eshaghurshan C.S."/>
            <person name="Surette M."/>
            <person name="Young S.K."/>
            <person name="Zeng Q."/>
            <person name="Gargeya S."/>
            <person name="Fitzgerald M."/>
            <person name="Haas B."/>
            <person name="Abouelleil A."/>
            <person name="Alvarado L."/>
            <person name="Arachchi H.M."/>
            <person name="Berlin A."/>
            <person name="Brown A."/>
            <person name="Chapman S.B."/>
            <person name="Chen Z."/>
            <person name="Dunbar C."/>
            <person name="Freedman E."/>
            <person name="Gearin G."/>
            <person name="Gellesch M."/>
            <person name="Goldberg J."/>
            <person name="Griggs A."/>
            <person name="Gujja S."/>
            <person name="Heilman E."/>
            <person name="Heiman D."/>
            <person name="Howarth C."/>
            <person name="Larson L."/>
            <person name="Lui A."/>
            <person name="MacDonald P.J.P."/>
            <person name="Mehta T."/>
            <person name="Montmayeur A."/>
            <person name="Murphy C."/>
            <person name="Neiman D."/>
            <person name="Pearson M."/>
            <person name="Priest M."/>
            <person name="Roberts A."/>
            <person name="Saif S."/>
            <person name="Shea T."/>
            <person name="Shenoy N."/>
            <person name="Sisk P."/>
            <person name="Stolte C."/>
            <person name="Sykes S."/>
            <person name="White J."/>
            <person name="Yandava C."/>
            <person name="Nusbaum C."/>
            <person name="Birren B."/>
        </authorList>
    </citation>
    <scope>NUCLEOTIDE SEQUENCE [LARGE SCALE GENOMIC DNA]</scope>
    <source>
        <strain evidence="9 10">C102</strain>
    </source>
</reference>